<protein>
    <submittedName>
        <fullName evidence="3">Uncharacterized protein</fullName>
    </submittedName>
</protein>
<dbReference type="OrthoDB" id="3440574at2"/>
<dbReference type="EMBL" id="VCKW01000260">
    <property type="protein sequence ID" value="TMQ90800.1"/>
    <property type="molecule type" value="Genomic_DNA"/>
</dbReference>
<evidence type="ECO:0000256" key="1">
    <source>
        <dbReference type="SAM" id="MobiDB-lite"/>
    </source>
</evidence>
<organism evidence="3 4">
    <name type="scientific">Actinomadura soli</name>
    <dbReference type="NCBI Taxonomy" id="2508997"/>
    <lineage>
        <taxon>Bacteria</taxon>
        <taxon>Bacillati</taxon>
        <taxon>Actinomycetota</taxon>
        <taxon>Actinomycetes</taxon>
        <taxon>Streptosporangiales</taxon>
        <taxon>Thermomonosporaceae</taxon>
        <taxon>Actinomadura</taxon>
    </lineage>
</organism>
<name>A0A5C4J228_9ACTN</name>
<feature type="transmembrane region" description="Helical" evidence="2">
    <location>
        <begin position="213"/>
        <end position="233"/>
    </location>
</feature>
<accession>A0A5C4J228</accession>
<dbReference type="RefSeq" id="WP_138649290.1">
    <property type="nucleotide sequence ID" value="NZ_VCKW01000260.1"/>
</dbReference>
<sequence length="960" mass="106140">MAREGDRIPTEERLRGVLDLFERLRERPRWRERLRPLLLLLGPGRATSHVAEVLKSRCEDERAPVSHIAAETPATDVAGVLREAKRELSQPSSHARGEPPLRFPLLEMALWLRDLREIRLAGDRPAPRGASAAERENHQLVRRLTHPPVGDNENARRRELNRVIRRRGRDVLRDLEGPRGRPATFLAFLEQIAPIGIAVVALISAGTAAALDLAAAVFAAIIGVAFVTVQIAARTRGWYGVRRFSWFLKQPYVDRDSTGFLGFALGVFDPRPVEPDDHGEQLDLLLVAAFLEDLRRCYRRDYRRAAWARVRYPVLIFERLSAGHPGVAFVELVERVRADSQAGGRLPCLDPLVVVASVDPDAPAEDDPSAPAGPRLVDRIAQAVRVDMSAGEPQNVIAARGLWDRYTREQRRVGALGSRRELRVDITRDPGGDLPPVRPVRRRPRFAHPALPWIAMVAVAAASITVISVQARMYCSPVGIRRMANGECIGITDGSFSFGENSGGKNNDGRLSEVLGEIESQNDHVKESGKPYATVVYLGPVTADPSIKNRRIELLAGVQGELIGLAIAQKRFNDTAEGKDLRLRVLIANAGAKFRYAEHVAGQIRERALDDRSIVAVIGFEQSRRQTQEAIKLLAKSALPLVSTANSFGGTALLDGEAGYSPYYFRLASPNARTARHAAHWARNGHVGGRRMDDAVVIYDGDPNDLYSKDLAVEFQKAFRPGVTRMRPYRDPGDLNKSVREACRDKPDMFYYAGRSDEFRSFANVLELSCPEPRLVLTDDEIAKYVSDNAAELGRKGTFQLYFTPLAAREAWDRRWVGDQSPQTFYSDYDPVAREMTIKDGDSVQWPSITRAAVAYDAVTLVATVARTVYWRENARPSAGSVFAALDDPDDDVLRNGASGVIRFGPRSTGHQVLDKPVILARITPDGRTEVTQLCGRLITGPQGRADCPPGDEPPAAPPR</sequence>
<dbReference type="SUPFAM" id="SSF53822">
    <property type="entry name" value="Periplasmic binding protein-like I"/>
    <property type="match status" value="1"/>
</dbReference>
<proteinExistence type="predicted"/>
<keyword evidence="2" id="KW-1133">Transmembrane helix</keyword>
<dbReference type="Proteomes" id="UP000309174">
    <property type="component" value="Unassembled WGS sequence"/>
</dbReference>
<gene>
    <name evidence="3" type="ORF">ETD83_33885</name>
</gene>
<dbReference type="AlphaFoldDB" id="A0A5C4J228"/>
<feature type="transmembrane region" description="Helical" evidence="2">
    <location>
        <begin position="183"/>
        <end position="207"/>
    </location>
</feature>
<keyword evidence="2" id="KW-0472">Membrane</keyword>
<dbReference type="Gene3D" id="3.40.50.2300">
    <property type="match status" value="2"/>
</dbReference>
<keyword evidence="2" id="KW-0812">Transmembrane</keyword>
<evidence type="ECO:0000256" key="2">
    <source>
        <dbReference type="SAM" id="Phobius"/>
    </source>
</evidence>
<feature type="compositionally biased region" description="Pro residues" evidence="1">
    <location>
        <begin position="951"/>
        <end position="960"/>
    </location>
</feature>
<evidence type="ECO:0000313" key="3">
    <source>
        <dbReference type="EMBL" id="TMQ90800.1"/>
    </source>
</evidence>
<dbReference type="InterPro" id="IPR028082">
    <property type="entry name" value="Peripla_BP_I"/>
</dbReference>
<reference evidence="3 4" key="1">
    <citation type="submission" date="2019-05" db="EMBL/GenBank/DDBJ databases">
        <title>Draft genome sequence of Actinomadura sp. 14C53.</title>
        <authorList>
            <person name="Saricaoglu S."/>
            <person name="Isik K."/>
        </authorList>
    </citation>
    <scope>NUCLEOTIDE SEQUENCE [LARGE SCALE GENOMIC DNA]</scope>
    <source>
        <strain evidence="3 4">14C53</strain>
    </source>
</reference>
<keyword evidence="4" id="KW-1185">Reference proteome</keyword>
<feature type="transmembrane region" description="Helical" evidence="2">
    <location>
        <begin position="450"/>
        <end position="471"/>
    </location>
</feature>
<dbReference type="CDD" id="cd06268">
    <property type="entry name" value="PBP1_ABC_transporter_LIVBP-like"/>
    <property type="match status" value="1"/>
</dbReference>
<feature type="region of interest" description="Disordered" evidence="1">
    <location>
        <begin position="940"/>
        <end position="960"/>
    </location>
</feature>
<comment type="caution">
    <text evidence="3">The sequence shown here is derived from an EMBL/GenBank/DDBJ whole genome shotgun (WGS) entry which is preliminary data.</text>
</comment>
<evidence type="ECO:0000313" key="4">
    <source>
        <dbReference type="Proteomes" id="UP000309174"/>
    </source>
</evidence>